<feature type="compositionally biased region" description="Low complexity" evidence="1">
    <location>
        <begin position="367"/>
        <end position="384"/>
    </location>
</feature>
<dbReference type="AlphaFoldDB" id="A0A9W7EGA9"/>
<keyword evidence="2" id="KW-1133">Transmembrane helix</keyword>
<keyword evidence="2" id="KW-0472">Membrane</keyword>
<evidence type="ECO:0000256" key="1">
    <source>
        <dbReference type="SAM" id="MobiDB-lite"/>
    </source>
</evidence>
<keyword evidence="2" id="KW-0812">Transmembrane</keyword>
<feature type="compositionally biased region" description="Low complexity" evidence="1">
    <location>
        <begin position="467"/>
        <end position="481"/>
    </location>
</feature>
<evidence type="ECO:0000313" key="4">
    <source>
        <dbReference type="Proteomes" id="UP001165085"/>
    </source>
</evidence>
<dbReference type="OrthoDB" id="205637at2759"/>
<feature type="region of interest" description="Disordered" evidence="1">
    <location>
        <begin position="324"/>
        <end position="420"/>
    </location>
</feature>
<dbReference type="Proteomes" id="UP001165085">
    <property type="component" value="Unassembled WGS sequence"/>
</dbReference>
<evidence type="ECO:0000313" key="3">
    <source>
        <dbReference type="EMBL" id="GMH80044.1"/>
    </source>
</evidence>
<feature type="region of interest" description="Disordered" evidence="1">
    <location>
        <begin position="435"/>
        <end position="487"/>
    </location>
</feature>
<organism evidence="3 4">
    <name type="scientific">Triparma strigata</name>
    <dbReference type="NCBI Taxonomy" id="1606541"/>
    <lineage>
        <taxon>Eukaryota</taxon>
        <taxon>Sar</taxon>
        <taxon>Stramenopiles</taxon>
        <taxon>Ochrophyta</taxon>
        <taxon>Bolidophyceae</taxon>
        <taxon>Parmales</taxon>
        <taxon>Triparmaceae</taxon>
        <taxon>Triparma</taxon>
    </lineage>
</organism>
<name>A0A9W7EGA9_9STRA</name>
<dbReference type="EMBL" id="BRXY01000240">
    <property type="protein sequence ID" value="GMH80044.1"/>
    <property type="molecule type" value="Genomic_DNA"/>
</dbReference>
<evidence type="ECO:0000256" key="2">
    <source>
        <dbReference type="SAM" id="Phobius"/>
    </source>
</evidence>
<feature type="region of interest" description="Disordered" evidence="1">
    <location>
        <begin position="173"/>
        <end position="205"/>
    </location>
</feature>
<comment type="caution">
    <text evidence="3">The sequence shown here is derived from an EMBL/GenBank/DDBJ whole genome shotgun (WGS) entry which is preliminary data.</text>
</comment>
<protein>
    <submittedName>
        <fullName evidence="3">Uncharacterized protein</fullName>
    </submittedName>
</protein>
<accession>A0A9W7EGA9</accession>
<sequence>MSSENLFLFGLAGCGVSALIILLTRFFTSGSFVSAEMIRRKLDNHLNRNLTEEEKLRRALRWETTKLLGFGAAEIFDVISDWMSIFRMREESRETNENKLETNIYAFLGGCSLLVACYALLQRAAIQGVINEQIHTDYIGSLAQGGDIKDARKAHFQRRGTLFSKTGNGAEVSVRERSVREKLPDEPKSEGDIAKEKEEEKEKKKELELNEKAKGMAKEYAVIERQMLLMHISLLLLFVEDMPSIILNAVVYLPKGEAIPTEAMLSIATSLLVIGYKVSMFEKLRLLQKREEDIETFFKSLSEHQLKDTKLKIMEELQKTAAAQATRLSRSGMRGTLRKSRANKDLSNARDSALRSANRALGSPPNSSARISSKGGSSSTRFSKVLPQISGGGSPGSGSKTLPRPPRGSKSLFRGSLTKKAAKSMKNVMALVRNDASNAQVSSPIDSPPESERFSGSSHMSGGGSSGRFSFRSNGSRSGSGAETGVR</sequence>
<gene>
    <name evidence="3" type="ORF">TrST_g2834</name>
</gene>
<proteinExistence type="predicted"/>
<feature type="transmembrane region" description="Helical" evidence="2">
    <location>
        <begin position="6"/>
        <end position="27"/>
    </location>
</feature>
<keyword evidence="4" id="KW-1185">Reference proteome</keyword>
<feature type="compositionally biased region" description="Polar residues" evidence="1">
    <location>
        <begin position="435"/>
        <end position="445"/>
    </location>
</feature>
<reference evidence="4" key="1">
    <citation type="journal article" date="2023" name="Commun. Biol.">
        <title>Genome analysis of Parmales, the sister group of diatoms, reveals the evolutionary specialization of diatoms from phago-mixotrophs to photoautotrophs.</title>
        <authorList>
            <person name="Ban H."/>
            <person name="Sato S."/>
            <person name="Yoshikawa S."/>
            <person name="Yamada K."/>
            <person name="Nakamura Y."/>
            <person name="Ichinomiya M."/>
            <person name="Sato N."/>
            <person name="Blanc-Mathieu R."/>
            <person name="Endo H."/>
            <person name="Kuwata A."/>
            <person name="Ogata H."/>
        </authorList>
    </citation>
    <scope>NUCLEOTIDE SEQUENCE [LARGE SCALE GENOMIC DNA]</scope>
    <source>
        <strain evidence="4">NIES 3701</strain>
    </source>
</reference>